<organism evidence="1 2">
    <name type="scientific">Anaeramoeba ignava</name>
    <name type="common">Anaerobic marine amoeba</name>
    <dbReference type="NCBI Taxonomy" id="1746090"/>
    <lineage>
        <taxon>Eukaryota</taxon>
        <taxon>Metamonada</taxon>
        <taxon>Anaeramoebidae</taxon>
        <taxon>Anaeramoeba</taxon>
    </lineage>
</organism>
<name>A0A9Q0LJX3_ANAIG</name>
<evidence type="ECO:0000313" key="1">
    <source>
        <dbReference type="EMBL" id="KAJ5074267.1"/>
    </source>
</evidence>
<protein>
    <submittedName>
        <fullName evidence="1">Uncharacterized protein</fullName>
    </submittedName>
</protein>
<proteinExistence type="predicted"/>
<dbReference type="EMBL" id="JAPDFW010000070">
    <property type="protein sequence ID" value="KAJ5074267.1"/>
    <property type="molecule type" value="Genomic_DNA"/>
</dbReference>
<dbReference type="Proteomes" id="UP001149090">
    <property type="component" value="Unassembled WGS sequence"/>
</dbReference>
<dbReference type="AlphaFoldDB" id="A0A9Q0LJX3"/>
<evidence type="ECO:0000313" key="2">
    <source>
        <dbReference type="Proteomes" id="UP001149090"/>
    </source>
</evidence>
<sequence length="215" mass="25136">MESKSHQEIEFDSPKTIFDFVSLPSFLDLSPKTPQTTTPLSWDSSQFSFLIEFLRLLICSVEYKNTNQEMPKKAKGILSSIQSYPNCFYSFISFQINKRELKKIIFHVCLENDEMFRFFKDIGFDIFVQGNLDQKKLAASFLGQLTLMNDSFQIAHFKEIYNQFYSYERDLSNNWFVLDKMFESALNPHLNKKKQMVDTGFEPVTSALLAQRSTD</sequence>
<reference evidence="1" key="1">
    <citation type="submission" date="2022-10" db="EMBL/GenBank/DDBJ databases">
        <title>Novel sulphate-reducing endosymbionts in the free-living metamonad Anaeramoeba.</title>
        <authorList>
            <person name="Jerlstrom-Hultqvist J."/>
            <person name="Cepicka I."/>
            <person name="Gallot-Lavallee L."/>
            <person name="Salas-Leiva D."/>
            <person name="Curtis B.A."/>
            <person name="Zahonova K."/>
            <person name="Pipaliya S."/>
            <person name="Dacks J."/>
            <person name="Roger A.J."/>
        </authorList>
    </citation>
    <scope>NUCLEOTIDE SEQUENCE</scope>
    <source>
        <strain evidence="1">BMAN</strain>
    </source>
</reference>
<comment type="caution">
    <text evidence="1">The sequence shown here is derived from an EMBL/GenBank/DDBJ whole genome shotgun (WGS) entry which is preliminary data.</text>
</comment>
<gene>
    <name evidence="1" type="ORF">M0811_00896</name>
</gene>
<keyword evidence="2" id="KW-1185">Reference proteome</keyword>
<accession>A0A9Q0LJX3</accession>